<keyword evidence="4" id="KW-1185">Reference proteome</keyword>
<protein>
    <submittedName>
        <fullName evidence="3">N-acetylmuramoyl-L-alanine amidase</fullName>
    </submittedName>
</protein>
<keyword evidence="1" id="KW-0378">Hydrolase</keyword>
<dbReference type="SMART" id="SM00646">
    <property type="entry name" value="Ami_3"/>
    <property type="match status" value="1"/>
</dbReference>
<proteinExistence type="predicted"/>
<organism evidence="3 4">
    <name type="scientific">Candidatus Termititenax persephonae</name>
    <dbReference type="NCBI Taxonomy" id="2218525"/>
    <lineage>
        <taxon>Bacteria</taxon>
        <taxon>Bacillati</taxon>
        <taxon>Candidatus Margulisiibacteriota</taxon>
        <taxon>Candidatus Termititenacia</taxon>
        <taxon>Candidatus Termititenacales</taxon>
        <taxon>Candidatus Termititenacaceae</taxon>
        <taxon>Candidatus Termititenax</taxon>
    </lineage>
</organism>
<dbReference type="Pfam" id="PF01520">
    <property type="entry name" value="Amidase_3"/>
    <property type="match status" value="1"/>
</dbReference>
<reference evidence="3 4" key="1">
    <citation type="journal article" date="2019" name="ISME J.">
        <title>Genome analyses of uncultured TG2/ZB3 bacteria in 'Margulisbacteria' specifically attached to ectosymbiotic spirochetes of protists in the termite gut.</title>
        <authorList>
            <person name="Utami Y.D."/>
            <person name="Kuwahara H."/>
            <person name="Igai K."/>
            <person name="Murakami T."/>
            <person name="Sugaya K."/>
            <person name="Morikawa T."/>
            <person name="Nagura Y."/>
            <person name="Yuki M."/>
            <person name="Deevong P."/>
            <person name="Inoue T."/>
            <person name="Kihara K."/>
            <person name="Lo N."/>
            <person name="Yamada A."/>
            <person name="Ohkuma M."/>
            <person name="Hongoh Y."/>
        </authorList>
    </citation>
    <scope>NUCLEOTIDE SEQUENCE [LARGE SCALE GENOMIC DNA]</scope>
    <source>
        <strain evidence="3">NkOx7-02</strain>
    </source>
</reference>
<dbReference type="InterPro" id="IPR050695">
    <property type="entry name" value="N-acetylmuramoyl_amidase_3"/>
</dbReference>
<dbReference type="GO" id="GO:0030288">
    <property type="term" value="C:outer membrane-bounded periplasmic space"/>
    <property type="evidence" value="ECO:0007669"/>
    <property type="project" value="TreeGrafter"/>
</dbReference>
<dbReference type="SUPFAM" id="SSF53187">
    <property type="entry name" value="Zn-dependent exopeptidases"/>
    <property type="match status" value="1"/>
</dbReference>
<evidence type="ECO:0000259" key="2">
    <source>
        <dbReference type="SMART" id="SM00646"/>
    </source>
</evidence>
<feature type="domain" description="MurNAc-LAA" evidence="2">
    <location>
        <begin position="1"/>
        <end position="77"/>
    </location>
</feature>
<dbReference type="Gene3D" id="3.40.630.40">
    <property type="entry name" value="Zn-dependent exopeptidases"/>
    <property type="match status" value="1"/>
</dbReference>
<dbReference type="InterPro" id="IPR002508">
    <property type="entry name" value="MurNAc-LAA_cat"/>
</dbReference>
<gene>
    <name evidence="3" type="primary">amiA</name>
    <name evidence="3" type="ORF">NO2_1259</name>
</gene>
<accession>A0A388THW1</accession>
<dbReference type="Proteomes" id="UP000275925">
    <property type="component" value="Unassembled WGS sequence"/>
</dbReference>
<dbReference type="PANTHER" id="PTHR30404:SF0">
    <property type="entry name" value="N-ACETYLMURAMOYL-L-ALANINE AMIDASE AMIC"/>
    <property type="match status" value="1"/>
</dbReference>
<name>A0A388THW1_9BACT</name>
<dbReference type="EMBL" id="BGZO01000047">
    <property type="protein sequence ID" value="GBR76762.1"/>
    <property type="molecule type" value="Genomic_DNA"/>
</dbReference>
<dbReference type="GO" id="GO:0008745">
    <property type="term" value="F:N-acetylmuramoyl-L-alanine amidase activity"/>
    <property type="evidence" value="ECO:0007669"/>
    <property type="project" value="InterPro"/>
</dbReference>
<sequence length="88" mass="10212">YKPSDQELTERVHEEIIKATGQRDRGVRKSQLHNLNHTEMPGVLIEPLFMSNPGEEKLMRDPVFQQKLVDGLVRGLEKYQLGRVKEND</sequence>
<dbReference type="AlphaFoldDB" id="A0A388THW1"/>
<evidence type="ECO:0000256" key="1">
    <source>
        <dbReference type="ARBA" id="ARBA00022801"/>
    </source>
</evidence>
<dbReference type="PANTHER" id="PTHR30404">
    <property type="entry name" value="N-ACETYLMURAMOYL-L-ALANINE AMIDASE"/>
    <property type="match status" value="1"/>
</dbReference>
<evidence type="ECO:0000313" key="4">
    <source>
        <dbReference type="Proteomes" id="UP000275925"/>
    </source>
</evidence>
<feature type="non-terminal residue" evidence="3">
    <location>
        <position position="1"/>
    </location>
</feature>
<evidence type="ECO:0000313" key="3">
    <source>
        <dbReference type="EMBL" id="GBR76762.1"/>
    </source>
</evidence>
<comment type="caution">
    <text evidence="3">The sequence shown here is derived from an EMBL/GenBank/DDBJ whole genome shotgun (WGS) entry which is preliminary data.</text>
</comment>
<dbReference type="GO" id="GO:0009253">
    <property type="term" value="P:peptidoglycan catabolic process"/>
    <property type="evidence" value="ECO:0007669"/>
    <property type="project" value="InterPro"/>
</dbReference>
<dbReference type="CDD" id="cd02696">
    <property type="entry name" value="MurNAc-LAA"/>
    <property type="match status" value="1"/>
</dbReference>